<dbReference type="AlphaFoldDB" id="A0A9P0GEZ4"/>
<evidence type="ECO:0000313" key="1">
    <source>
        <dbReference type="EMBL" id="CAH1107375.1"/>
    </source>
</evidence>
<organism evidence="1 2">
    <name type="scientific">Psylliodes chrysocephalus</name>
    <dbReference type="NCBI Taxonomy" id="3402493"/>
    <lineage>
        <taxon>Eukaryota</taxon>
        <taxon>Metazoa</taxon>
        <taxon>Ecdysozoa</taxon>
        <taxon>Arthropoda</taxon>
        <taxon>Hexapoda</taxon>
        <taxon>Insecta</taxon>
        <taxon>Pterygota</taxon>
        <taxon>Neoptera</taxon>
        <taxon>Endopterygota</taxon>
        <taxon>Coleoptera</taxon>
        <taxon>Polyphaga</taxon>
        <taxon>Cucujiformia</taxon>
        <taxon>Chrysomeloidea</taxon>
        <taxon>Chrysomelidae</taxon>
        <taxon>Galerucinae</taxon>
        <taxon>Alticini</taxon>
        <taxon>Psylliodes</taxon>
    </lineage>
</organism>
<accession>A0A9P0GEZ4</accession>
<sequence length="107" mass="12729">MIYGLLTVHIRKHVPREKINTFDQLLEEVRKIENIQYEETVASKLGHVKQNTDKSKLVRCSFCHFRGHSVNECRKRLAKFTTQRNTTCTKARGFQNFMLWLWKTGLF</sequence>
<dbReference type="OrthoDB" id="8027319at2759"/>
<protein>
    <submittedName>
        <fullName evidence="1">Uncharacterized protein</fullName>
    </submittedName>
</protein>
<dbReference type="Proteomes" id="UP001153636">
    <property type="component" value="Chromosome 21"/>
</dbReference>
<proteinExistence type="predicted"/>
<gene>
    <name evidence="1" type="ORF">PSYICH_LOCUS8145</name>
</gene>
<keyword evidence="2" id="KW-1185">Reference proteome</keyword>
<dbReference type="EMBL" id="OV651833">
    <property type="protein sequence ID" value="CAH1107375.1"/>
    <property type="molecule type" value="Genomic_DNA"/>
</dbReference>
<name>A0A9P0GEZ4_9CUCU</name>
<evidence type="ECO:0000313" key="2">
    <source>
        <dbReference type="Proteomes" id="UP001153636"/>
    </source>
</evidence>
<reference evidence="1" key="1">
    <citation type="submission" date="2022-01" db="EMBL/GenBank/DDBJ databases">
        <authorList>
            <person name="King R."/>
        </authorList>
    </citation>
    <scope>NUCLEOTIDE SEQUENCE</scope>
</reference>